<feature type="domain" description="Putative glycogen debranching enzyme N-terminal" evidence="1">
    <location>
        <begin position="16"/>
        <end position="133"/>
    </location>
</feature>
<feature type="domain" description="Mannosylglycerate hydrolase MGH1-like glycoside hydrolase" evidence="2">
    <location>
        <begin position="350"/>
        <end position="570"/>
    </location>
</feature>
<dbReference type="EMBL" id="PPCV01000001">
    <property type="protein sequence ID" value="RXW33330.1"/>
    <property type="molecule type" value="Genomic_DNA"/>
</dbReference>
<dbReference type="Pfam" id="PF22422">
    <property type="entry name" value="MGH1-like_GH"/>
    <property type="match status" value="1"/>
</dbReference>
<sequence>MRQPPLHRASVVLCAPLQCWADPDGQVAPSLINGVYVADTRVVSALTYTCAGHEVEFLSCEELGGAQATYRFVIRTPEWGADPALLLTLVRTLSPTGLRDRLVLTNSAPEPISLRLDLALVADATAMVDIRQGLPGGRPILDAAGWSWREGTGARLDPGRAEVSRTDGRFSLQWEMNVPARGQVQEEWHLETREPETPFGPASVTLTAPSAGDDALGHLLGTAWADMNALLMADRDAPGDAFLAAGAPWYFTLFGRDSLIAARMLLPYHPDLAYGTLRSLARRQGVIAEASSAQQPGKIPHEVRREALILSESHRGEAPTIALPPVYYGTIDATCLWIMLVGDLFDAGHAIDEFTPGLEAALRWLADDADADGDGFVEYRDQAGTGLVNQGWKDSSDSMRFRDGSQAQAPIALAEVQGYAYAAAQAAARILEHRGDTARSEQWRSWAGALAQRFRERFWVRDDLGPYPALALDKDKRPVDGCASNMGHLLGTGMLNSQEARHVVERLLHPRMFTGYGIRTLSSDNPGYAPLGYHVGSVWAHDTALCADGMRREGFVTQAAVVASGLLRAAEGFHYRLPELFGGQPAPGHAVHGEPGVWPPVPYPAACRPQAWSAASAAIVWGLVSTARTPHPQSSSS</sequence>
<dbReference type="InterPro" id="IPR032856">
    <property type="entry name" value="GDE_N_bis"/>
</dbReference>
<dbReference type="SUPFAM" id="SSF48208">
    <property type="entry name" value="Six-hairpin glycosidases"/>
    <property type="match status" value="1"/>
</dbReference>
<evidence type="ECO:0000259" key="2">
    <source>
        <dbReference type="Pfam" id="PF22422"/>
    </source>
</evidence>
<evidence type="ECO:0000313" key="3">
    <source>
        <dbReference type="EMBL" id="RXW33330.1"/>
    </source>
</evidence>
<gene>
    <name evidence="3" type="ORF">C1706_00740</name>
</gene>
<dbReference type="Pfam" id="PF14742">
    <property type="entry name" value="GDE_N_bis"/>
    <property type="match status" value="1"/>
</dbReference>
<dbReference type="InterPro" id="IPR012341">
    <property type="entry name" value="6hp_glycosidase-like_sf"/>
</dbReference>
<dbReference type="AlphaFoldDB" id="A0A4Q2EIB3"/>
<evidence type="ECO:0000259" key="1">
    <source>
        <dbReference type="Pfam" id="PF14742"/>
    </source>
</evidence>
<reference evidence="3 4" key="1">
    <citation type="submission" date="2018-01" db="EMBL/GenBank/DDBJ databases">
        <title>Lactibacter flavus gen. nov., sp. nov., a novel bacterium of the family Propionibacteriaceae isolated from raw milk and dairy products.</title>
        <authorList>
            <person name="Wenning M."/>
            <person name="Breitenwieser F."/>
            <person name="Huptas C."/>
            <person name="von Neubeck M."/>
            <person name="Busse H.-J."/>
            <person name="Scherer S."/>
        </authorList>
    </citation>
    <scope>NUCLEOTIDE SEQUENCE [LARGE SCALE GENOMIC DNA]</scope>
    <source>
        <strain evidence="3 4">VG341</strain>
    </source>
</reference>
<organism evidence="3 4">
    <name type="scientific">Propioniciclava flava</name>
    <dbReference type="NCBI Taxonomy" id="2072026"/>
    <lineage>
        <taxon>Bacteria</taxon>
        <taxon>Bacillati</taxon>
        <taxon>Actinomycetota</taxon>
        <taxon>Actinomycetes</taxon>
        <taxon>Propionibacteriales</taxon>
        <taxon>Propionibacteriaceae</taxon>
        <taxon>Propioniciclava</taxon>
    </lineage>
</organism>
<comment type="caution">
    <text evidence="3">The sequence shown here is derived from an EMBL/GenBank/DDBJ whole genome shotgun (WGS) entry which is preliminary data.</text>
</comment>
<keyword evidence="4" id="KW-1185">Reference proteome</keyword>
<dbReference type="RefSeq" id="WP_129457294.1">
    <property type="nucleotide sequence ID" value="NZ_PPCV01000001.1"/>
</dbReference>
<dbReference type="Gene3D" id="1.50.10.10">
    <property type="match status" value="1"/>
</dbReference>
<protein>
    <submittedName>
        <fullName evidence="3">Amylo-alpha-1,6-glucosidase</fullName>
    </submittedName>
</protein>
<name>A0A4Q2EIB3_9ACTN</name>
<dbReference type="GO" id="GO:0005975">
    <property type="term" value="P:carbohydrate metabolic process"/>
    <property type="evidence" value="ECO:0007669"/>
    <property type="project" value="InterPro"/>
</dbReference>
<dbReference type="Proteomes" id="UP000290624">
    <property type="component" value="Unassembled WGS sequence"/>
</dbReference>
<dbReference type="InterPro" id="IPR008928">
    <property type="entry name" value="6-hairpin_glycosidase_sf"/>
</dbReference>
<evidence type="ECO:0000313" key="4">
    <source>
        <dbReference type="Proteomes" id="UP000290624"/>
    </source>
</evidence>
<dbReference type="OrthoDB" id="9759959at2"/>
<proteinExistence type="predicted"/>
<dbReference type="InterPro" id="IPR054491">
    <property type="entry name" value="MGH1-like_GH"/>
</dbReference>
<accession>A0A4Q2EIB3</accession>